<dbReference type="RefSeq" id="WP_072429711.1">
    <property type="nucleotide sequence ID" value="NZ_FPKR01000013.1"/>
</dbReference>
<dbReference type="CDD" id="cd04301">
    <property type="entry name" value="NAT_SF"/>
    <property type="match status" value="1"/>
</dbReference>
<keyword evidence="3" id="KW-1185">Reference proteome</keyword>
<dbReference type="Pfam" id="PF00583">
    <property type="entry name" value="Acetyltransf_1"/>
    <property type="match status" value="1"/>
</dbReference>
<dbReference type="Proteomes" id="UP000186513">
    <property type="component" value="Unassembled WGS sequence"/>
</dbReference>
<evidence type="ECO:0000259" key="1">
    <source>
        <dbReference type="PROSITE" id="PS51186"/>
    </source>
</evidence>
<accession>A0A1K2HQ03</accession>
<dbReference type="PROSITE" id="PS51186">
    <property type="entry name" value="GNAT"/>
    <property type="match status" value="1"/>
</dbReference>
<dbReference type="GO" id="GO:0016747">
    <property type="term" value="F:acyltransferase activity, transferring groups other than amino-acyl groups"/>
    <property type="evidence" value="ECO:0007669"/>
    <property type="project" value="InterPro"/>
</dbReference>
<dbReference type="EMBL" id="FPKR01000013">
    <property type="protein sequence ID" value="SFZ78839.1"/>
    <property type="molecule type" value="Genomic_DNA"/>
</dbReference>
<evidence type="ECO:0000313" key="3">
    <source>
        <dbReference type="Proteomes" id="UP000186513"/>
    </source>
</evidence>
<dbReference type="OrthoDB" id="5525374at2"/>
<protein>
    <submittedName>
        <fullName evidence="2">Acetyltransferase (GNAT) domain-containing protein</fullName>
    </submittedName>
</protein>
<dbReference type="PANTHER" id="PTHR43233:SF1">
    <property type="entry name" value="FAMILY N-ACETYLTRANSFERASE, PUTATIVE (AFU_ORTHOLOGUE AFUA_6G03350)-RELATED"/>
    <property type="match status" value="1"/>
</dbReference>
<dbReference type="InterPro" id="IPR016181">
    <property type="entry name" value="Acyl_CoA_acyltransferase"/>
</dbReference>
<name>A0A1K2HQ03_9NEIS</name>
<reference evidence="2 3" key="1">
    <citation type="submission" date="2016-11" db="EMBL/GenBank/DDBJ databases">
        <authorList>
            <person name="Jaros S."/>
            <person name="Januszkiewicz K."/>
            <person name="Wedrychowicz H."/>
        </authorList>
    </citation>
    <scope>NUCLEOTIDE SEQUENCE [LARGE SCALE GENOMIC DNA]</scope>
    <source>
        <strain evidence="2 3">DSM 18899</strain>
    </source>
</reference>
<dbReference type="InterPro" id="IPR000182">
    <property type="entry name" value="GNAT_dom"/>
</dbReference>
<evidence type="ECO:0000313" key="2">
    <source>
        <dbReference type="EMBL" id="SFZ78839.1"/>
    </source>
</evidence>
<dbReference type="AlphaFoldDB" id="A0A1K2HQ03"/>
<feature type="domain" description="N-acetyltransferase" evidence="1">
    <location>
        <begin position="7"/>
        <end position="143"/>
    </location>
</feature>
<organism evidence="2 3">
    <name type="scientific">Chitinimonas taiwanensis DSM 18899</name>
    <dbReference type="NCBI Taxonomy" id="1121279"/>
    <lineage>
        <taxon>Bacteria</taxon>
        <taxon>Pseudomonadati</taxon>
        <taxon>Pseudomonadota</taxon>
        <taxon>Betaproteobacteria</taxon>
        <taxon>Neisseriales</taxon>
        <taxon>Chitinibacteraceae</taxon>
        <taxon>Chitinimonas</taxon>
    </lineage>
</organism>
<dbReference type="InterPro" id="IPR053144">
    <property type="entry name" value="Acetyltransferase_Butenolide"/>
</dbReference>
<dbReference type="PANTHER" id="PTHR43233">
    <property type="entry name" value="FAMILY N-ACETYLTRANSFERASE, PUTATIVE (AFU_ORTHOLOGUE AFUA_6G03350)-RELATED"/>
    <property type="match status" value="1"/>
</dbReference>
<keyword evidence="2" id="KW-0808">Transferase</keyword>
<dbReference type="STRING" id="1121279.SAMN02745887_03227"/>
<sequence>MALSWQYDLDGVDWEALSALYQAAPLGDKSAAHLQKVFSNSMFRCFAYEAGQLLAAGRALADGGDCAYLCDIAVLPSHQGRGLGKQVVRQLLAATQGHRKVILYAVPGREDFYRQLGFLRMQTAMAIFDNPQLQLERGYLSED</sequence>
<dbReference type="Gene3D" id="3.40.630.30">
    <property type="match status" value="1"/>
</dbReference>
<proteinExistence type="predicted"/>
<dbReference type="SUPFAM" id="SSF55729">
    <property type="entry name" value="Acyl-CoA N-acyltransferases (Nat)"/>
    <property type="match status" value="1"/>
</dbReference>
<gene>
    <name evidence="2" type="ORF">SAMN02745887_03227</name>
</gene>